<keyword evidence="2" id="KW-0574">Periplasm</keyword>
<evidence type="ECO:0000256" key="2">
    <source>
        <dbReference type="ARBA" id="ARBA00022764"/>
    </source>
</evidence>
<evidence type="ECO:0000256" key="3">
    <source>
        <dbReference type="SAM" id="SignalP"/>
    </source>
</evidence>
<feature type="signal peptide" evidence="3">
    <location>
        <begin position="1"/>
        <end position="22"/>
    </location>
</feature>
<proteinExistence type="predicted"/>
<dbReference type="InterPro" id="IPR006059">
    <property type="entry name" value="SBP"/>
</dbReference>
<evidence type="ECO:0000256" key="1">
    <source>
        <dbReference type="ARBA" id="ARBA00022729"/>
    </source>
</evidence>
<evidence type="ECO:0000313" key="5">
    <source>
        <dbReference type="Proteomes" id="UP000410984"/>
    </source>
</evidence>
<reference evidence="4 5" key="1">
    <citation type="submission" date="2019-06" db="EMBL/GenBank/DDBJ databases">
        <authorList>
            <person name="Rodrigo-Torres L."/>
            <person name="Arahal R. D."/>
            <person name="Lucena T."/>
        </authorList>
    </citation>
    <scope>NUCLEOTIDE SEQUENCE [LARGE SCALE GENOMIC DNA]</scope>
    <source>
        <strain evidence="4 5">SB0023/3</strain>
    </source>
</reference>
<dbReference type="Proteomes" id="UP000410984">
    <property type="component" value="Unassembled WGS sequence"/>
</dbReference>
<accession>A0A509E628</accession>
<dbReference type="RefSeq" id="WP_142581182.1">
    <property type="nucleotide sequence ID" value="NZ_CABFPH010000001.1"/>
</dbReference>
<dbReference type="EMBL" id="CABFPH010000001">
    <property type="protein sequence ID" value="VUD69598.1"/>
    <property type="molecule type" value="Genomic_DNA"/>
</dbReference>
<keyword evidence="5" id="KW-1185">Reference proteome</keyword>
<gene>
    <name evidence="4" type="ORF">MET9862_00151</name>
</gene>
<dbReference type="Pfam" id="PF13416">
    <property type="entry name" value="SBP_bac_8"/>
    <property type="match status" value="1"/>
</dbReference>
<dbReference type="Gene3D" id="3.40.190.10">
    <property type="entry name" value="Periplasmic binding protein-like II"/>
    <property type="match status" value="2"/>
</dbReference>
<dbReference type="OrthoDB" id="8673316at2"/>
<protein>
    <submittedName>
        <fullName evidence="4">Uncharacterized protein</fullName>
    </submittedName>
</protein>
<dbReference type="GO" id="GO:0030288">
    <property type="term" value="C:outer membrane-bounded periplasmic space"/>
    <property type="evidence" value="ECO:0007669"/>
    <property type="project" value="TreeGrafter"/>
</dbReference>
<dbReference type="PANTHER" id="PTHR30006:SF25">
    <property type="entry name" value="PHOSPHOGLYCERATE TRANSPORT REGULATORY PROTEIN PGTC"/>
    <property type="match status" value="1"/>
</dbReference>
<dbReference type="AlphaFoldDB" id="A0A509E628"/>
<sequence>MRLSFAVAVLVLVATGFGRGQAQGELTPQPDPRPSAVPAGEAVVVRGTTDEAEVIDLLAGFRQAHPDLAVSYTKMNSGRLYDSFVEEAAAGKGTADIVWSSAMDLQIKLVNDGYAVRYVSPEAAALPAWAVWRNEAFGVTAEPIAIAYNRTLLPRESVPHTRADLIRSLSERPEEWKGKVAAYDPERSGVGSLILAQDIELTRRTWDLVAALGQVGVKLYTTTETMLDRIASGETLLAYGVFGAYALERAKQDATIGVVLLGDYTLLVSRIAFVPKDARHPAAARLFLDYMLSHEGQSRLASRSLTPARPDARRADDPVTAVTALRPVSVGPELLANLDQIRRARMLRQWRRAMEGR</sequence>
<keyword evidence="1 3" id="KW-0732">Signal</keyword>
<organism evidence="4 5">
    <name type="scientific">Methylobacterium symbioticum</name>
    <dbReference type="NCBI Taxonomy" id="2584084"/>
    <lineage>
        <taxon>Bacteria</taxon>
        <taxon>Pseudomonadati</taxon>
        <taxon>Pseudomonadota</taxon>
        <taxon>Alphaproteobacteria</taxon>
        <taxon>Hyphomicrobiales</taxon>
        <taxon>Methylobacteriaceae</taxon>
        <taxon>Methylobacterium</taxon>
    </lineage>
</organism>
<dbReference type="SUPFAM" id="SSF53850">
    <property type="entry name" value="Periplasmic binding protein-like II"/>
    <property type="match status" value="1"/>
</dbReference>
<dbReference type="PANTHER" id="PTHR30006">
    <property type="entry name" value="THIAMINE-BINDING PERIPLASMIC PROTEIN-RELATED"/>
    <property type="match status" value="1"/>
</dbReference>
<evidence type="ECO:0000313" key="4">
    <source>
        <dbReference type="EMBL" id="VUD69598.1"/>
    </source>
</evidence>
<name>A0A509E628_9HYPH</name>
<feature type="chain" id="PRO_5021265760" evidence="3">
    <location>
        <begin position="23"/>
        <end position="357"/>
    </location>
</feature>